<evidence type="ECO:0000256" key="5">
    <source>
        <dbReference type="ARBA" id="ARBA00023237"/>
    </source>
</evidence>
<dbReference type="Proteomes" id="UP000424805">
    <property type="component" value="Unassembled WGS sequence"/>
</dbReference>
<dbReference type="InterPro" id="IPR033985">
    <property type="entry name" value="SusD-like_N"/>
</dbReference>
<dbReference type="EMBL" id="VWFP01000004">
    <property type="protein sequence ID" value="KAA4629094.1"/>
    <property type="molecule type" value="Genomic_DNA"/>
</dbReference>
<dbReference type="SUPFAM" id="SSF48452">
    <property type="entry name" value="TPR-like"/>
    <property type="match status" value="1"/>
</dbReference>
<sequence length="589" mass="66232">MKEIITIIIAAFLLVGCDDLFSPAIENNKQVSDGKNDPLFAEGILANAYTRNPYNSQSFNDVATDDAVTNQTDNSYLKMATGSWTSNNNPMEQWSSCKAAIQYINLFLEEVDEVSWVDDPLVNSLFCDRLKGEAYGLRAMFMFYLLQAHGGWTADGKLLGVPIVNKAENVSDNFNYARNSFDECIRQIYDDVQMATDLLPLDYENIASDAQVPEKYRLKGTSVSQYNLVFGEIFRMRMSARIAMAFRAKAALLGASPAFADGTTVTWKEAADYNGELLDLIGGVSGLASNGNTWYKNADEIANLGAGANPNEMLWRNSKDATAYELEQAQFPPSLYGSGQINPTQNLVNAFPMANGYPITMDEANYNENNPYEDRDPRLNLYVVVNGSKVGIDEKVIDTSVDNTTDNDGLNKENNHSTRTGYYLRKHLREDVYLSSTSQNGQPHYSPRIRYTEIFLNYAEAANEAWGPTGTGGHGYSAYDVVKAIRKRAGVGADNGDAYLESIKNDKDKMRELIRNERRLELCFEGFRFWDLRRWKVSLTEPAKGIRISQGNYTEFTVENRNYADYMNYGPIPYTEVLKFDELKQNQGW</sequence>
<keyword evidence="3" id="KW-0732">Signal</keyword>
<dbReference type="Pfam" id="PF14322">
    <property type="entry name" value="SusD-like_3"/>
    <property type="match status" value="1"/>
</dbReference>
<organism evidence="8 9">
    <name type="scientific">Bacteroides ovatus</name>
    <dbReference type="NCBI Taxonomy" id="28116"/>
    <lineage>
        <taxon>Bacteria</taxon>
        <taxon>Pseudomonadati</taxon>
        <taxon>Bacteroidota</taxon>
        <taxon>Bacteroidia</taxon>
        <taxon>Bacteroidales</taxon>
        <taxon>Bacteroidaceae</taxon>
        <taxon>Bacteroides</taxon>
    </lineage>
</organism>
<evidence type="ECO:0000259" key="7">
    <source>
        <dbReference type="Pfam" id="PF14322"/>
    </source>
</evidence>
<comment type="similarity">
    <text evidence="2">Belongs to the SusD family.</text>
</comment>
<proteinExistence type="inferred from homology"/>
<dbReference type="Gene3D" id="1.25.40.390">
    <property type="match status" value="1"/>
</dbReference>
<gene>
    <name evidence="8" type="ORF">F3B90_05820</name>
</gene>
<comment type="caution">
    <text evidence="8">The sequence shown here is derived from an EMBL/GenBank/DDBJ whole genome shotgun (WGS) entry which is preliminary data.</text>
</comment>
<evidence type="ECO:0000313" key="8">
    <source>
        <dbReference type="EMBL" id="KAA4629094.1"/>
    </source>
</evidence>
<dbReference type="Pfam" id="PF07980">
    <property type="entry name" value="SusD_RagB"/>
    <property type="match status" value="1"/>
</dbReference>
<evidence type="ECO:0000256" key="4">
    <source>
        <dbReference type="ARBA" id="ARBA00023136"/>
    </source>
</evidence>
<dbReference type="PROSITE" id="PS51257">
    <property type="entry name" value="PROKAR_LIPOPROTEIN"/>
    <property type="match status" value="1"/>
</dbReference>
<evidence type="ECO:0000313" key="9">
    <source>
        <dbReference type="Proteomes" id="UP000424805"/>
    </source>
</evidence>
<name>A0A7J4Y1F1_BACOV</name>
<keyword evidence="5" id="KW-0998">Cell outer membrane</keyword>
<evidence type="ECO:0000259" key="6">
    <source>
        <dbReference type="Pfam" id="PF07980"/>
    </source>
</evidence>
<comment type="subcellular location">
    <subcellularLocation>
        <location evidence="1">Cell outer membrane</location>
    </subcellularLocation>
</comment>
<keyword evidence="4" id="KW-0472">Membrane</keyword>
<evidence type="ECO:0000256" key="1">
    <source>
        <dbReference type="ARBA" id="ARBA00004442"/>
    </source>
</evidence>
<reference evidence="8 9" key="1">
    <citation type="journal article" date="2019" name="Nat. Med.">
        <title>A library of human gut bacterial isolates paired with longitudinal multiomics data enables mechanistic microbiome research.</title>
        <authorList>
            <person name="Poyet M."/>
            <person name="Groussin M."/>
            <person name="Gibbons S.M."/>
            <person name="Avila-Pacheco J."/>
            <person name="Jiang X."/>
            <person name="Kearney S.M."/>
            <person name="Perrotta A.R."/>
            <person name="Berdy B."/>
            <person name="Zhao S."/>
            <person name="Lieberman T.D."/>
            <person name="Swanson P.K."/>
            <person name="Smith M."/>
            <person name="Roesemann S."/>
            <person name="Alexander J.E."/>
            <person name="Rich S.A."/>
            <person name="Livny J."/>
            <person name="Vlamakis H."/>
            <person name="Clish C."/>
            <person name="Bullock K."/>
            <person name="Deik A."/>
            <person name="Scott J."/>
            <person name="Pierce K.A."/>
            <person name="Xavier R.J."/>
            <person name="Alm E.J."/>
        </authorList>
    </citation>
    <scope>NUCLEOTIDE SEQUENCE [LARGE SCALE GENOMIC DNA]</scope>
    <source>
        <strain evidence="8 9">BIOML-A15</strain>
    </source>
</reference>
<dbReference type="InterPro" id="IPR011990">
    <property type="entry name" value="TPR-like_helical_dom_sf"/>
</dbReference>
<dbReference type="AlphaFoldDB" id="A0A7J4Y1F1"/>
<evidence type="ECO:0000256" key="3">
    <source>
        <dbReference type="ARBA" id="ARBA00022729"/>
    </source>
</evidence>
<dbReference type="InterPro" id="IPR012944">
    <property type="entry name" value="SusD_RagB_dom"/>
</dbReference>
<dbReference type="GO" id="GO:0009279">
    <property type="term" value="C:cell outer membrane"/>
    <property type="evidence" value="ECO:0007669"/>
    <property type="project" value="UniProtKB-SubCell"/>
</dbReference>
<feature type="domain" description="SusD-like N-terminal" evidence="7">
    <location>
        <begin position="48"/>
        <end position="205"/>
    </location>
</feature>
<protein>
    <submittedName>
        <fullName evidence="8">RagB/SusD family nutrient uptake outer membrane protein</fullName>
    </submittedName>
</protein>
<accession>A0A7J4Y1F1</accession>
<evidence type="ECO:0000256" key="2">
    <source>
        <dbReference type="ARBA" id="ARBA00006275"/>
    </source>
</evidence>
<feature type="domain" description="RagB/SusD" evidence="6">
    <location>
        <begin position="328"/>
        <end position="589"/>
    </location>
</feature>